<dbReference type="OrthoDB" id="5290752at2"/>
<evidence type="ECO:0000313" key="3">
    <source>
        <dbReference type="Proteomes" id="UP000076830"/>
    </source>
</evidence>
<keyword evidence="1" id="KW-0732">Signal</keyword>
<feature type="chain" id="PRO_5007886707" evidence="1">
    <location>
        <begin position="20"/>
        <end position="437"/>
    </location>
</feature>
<proteinExistence type="predicted"/>
<evidence type="ECO:0000256" key="1">
    <source>
        <dbReference type="SAM" id="SignalP"/>
    </source>
</evidence>
<accession>A0A167G9P5</accession>
<dbReference type="SUPFAM" id="SSF82171">
    <property type="entry name" value="DPP6 N-terminal domain-like"/>
    <property type="match status" value="1"/>
</dbReference>
<evidence type="ECO:0000313" key="2">
    <source>
        <dbReference type="EMBL" id="ANB16308.1"/>
    </source>
</evidence>
<reference evidence="2 3" key="1">
    <citation type="submission" date="2016-04" db="EMBL/GenBank/DDBJ databases">
        <title>Complete genome sequence of Dokdonella koreensis DS-123T.</title>
        <authorList>
            <person name="Kim J.F."/>
            <person name="Lee H."/>
            <person name="Kwak M.-J."/>
        </authorList>
    </citation>
    <scope>NUCLEOTIDE SEQUENCE [LARGE SCALE GENOMIC DNA]</scope>
    <source>
        <strain evidence="2 3">DS-123</strain>
    </source>
</reference>
<dbReference type="RefSeq" id="WP_067643042.1">
    <property type="nucleotide sequence ID" value="NZ_CP015249.1"/>
</dbReference>
<feature type="signal peptide" evidence="1">
    <location>
        <begin position="1"/>
        <end position="19"/>
    </location>
</feature>
<dbReference type="EMBL" id="CP015249">
    <property type="protein sequence ID" value="ANB16308.1"/>
    <property type="molecule type" value="Genomic_DNA"/>
</dbReference>
<keyword evidence="3" id="KW-1185">Reference proteome</keyword>
<dbReference type="AlphaFoldDB" id="A0A167G9P5"/>
<name>A0A167G9P5_9GAMM</name>
<gene>
    <name evidence="2" type="ORF">I596_271</name>
</gene>
<sequence length="437" mass="45404">MSIRAQALWLALLTAPVGAQTAWEPAWTTTWQATDAFATYPGVLRRADDGTLFVGIQAARASGARAGVLRLEADGGFGWFHERPDRPATPDDVVLLADDRVALVGGFTAPFVRTLDATDGSLVWETEATGAVLWVEPSYYQTRQLAQAPGGDLLMRADNGADFVVPRFTADGQPRPAWHWSTGLNVATADTIAALPDGGAIVAGRADFIGGGYRTVRFAADGSLVYADAELGELGNPLGAAWLATTPDGAALVVASPETRFGVPGAMAWKIAPDGTRLWTRTLSDQSQTATTFTSWATALGPDGGLHVAVVGMPQVLRLVRVDASTGTTRSDVASAVPGLPMAQAVAPNGRSLLVGYAHIQGGGGRTHATMAEFDADGALCRQRSALPNLGSLGAVVGAAEGWTVVGTSDAGSVVVQRYDADGACGETLFADDFEPR</sequence>
<organism evidence="2 3">
    <name type="scientific">Dokdonella koreensis DS-123</name>
    <dbReference type="NCBI Taxonomy" id="1300342"/>
    <lineage>
        <taxon>Bacteria</taxon>
        <taxon>Pseudomonadati</taxon>
        <taxon>Pseudomonadota</taxon>
        <taxon>Gammaproteobacteria</taxon>
        <taxon>Lysobacterales</taxon>
        <taxon>Rhodanobacteraceae</taxon>
        <taxon>Dokdonella</taxon>
    </lineage>
</organism>
<dbReference type="Proteomes" id="UP000076830">
    <property type="component" value="Chromosome"/>
</dbReference>
<protein>
    <submittedName>
        <fullName evidence="2">Uncharacterized protein</fullName>
    </submittedName>
</protein>
<dbReference type="KEGG" id="dko:I596_271"/>